<evidence type="ECO:0000256" key="1">
    <source>
        <dbReference type="SAM" id="MobiDB-lite"/>
    </source>
</evidence>
<dbReference type="GeneID" id="25914951"/>
<reference evidence="3 4" key="1">
    <citation type="submission" date="2011-02" db="EMBL/GenBank/DDBJ databases">
        <title>The Genome Sequence of Sphaeroforma arctica JP610.</title>
        <authorList>
            <consortium name="The Broad Institute Genome Sequencing Platform"/>
            <person name="Russ C."/>
            <person name="Cuomo C."/>
            <person name="Young S.K."/>
            <person name="Zeng Q."/>
            <person name="Gargeya S."/>
            <person name="Alvarado L."/>
            <person name="Berlin A."/>
            <person name="Chapman S.B."/>
            <person name="Chen Z."/>
            <person name="Freedman E."/>
            <person name="Gellesch M."/>
            <person name="Goldberg J."/>
            <person name="Griggs A."/>
            <person name="Gujja S."/>
            <person name="Heilman E."/>
            <person name="Heiman D."/>
            <person name="Howarth C."/>
            <person name="Mehta T."/>
            <person name="Neiman D."/>
            <person name="Pearson M."/>
            <person name="Roberts A."/>
            <person name="Saif S."/>
            <person name="Shea T."/>
            <person name="Shenoy N."/>
            <person name="Sisk P."/>
            <person name="Stolte C."/>
            <person name="Sykes S."/>
            <person name="White J."/>
            <person name="Yandava C."/>
            <person name="Burger G."/>
            <person name="Gray M.W."/>
            <person name="Holland P.W.H."/>
            <person name="King N."/>
            <person name="Lang F.B.F."/>
            <person name="Roger A.J."/>
            <person name="Ruiz-Trillo I."/>
            <person name="Haas B."/>
            <person name="Nusbaum C."/>
            <person name="Birren B."/>
        </authorList>
    </citation>
    <scope>NUCLEOTIDE SEQUENCE [LARGE SCALE GENOMIC DNA]</scope>
    <source>
        <strain evidence="3 4">JP610</strain>
    </source>
</reference>
<name>A0A0L0F8E3_9EUKA</name>
<protein>
    <recommendedName>
        <fullName evidence="2">SPT23/MGA2-like DNA-binding domain-containing protein</fullName>
    </recommendedName>
</protein>
<feature type="non-terminal residue" evidence="3">
    <location>
        <position position="1"/>
    </location>
</feature>
<organism evidence="3 4">
    <name type="scientific">Sphaeroforma arctica JP610</name>
    <dbReference type="NCBI Taxonomy" id="667725"/>
    <lineage>
        <taxon>Eukaryota</taxon>
        <taxon>Ichthyosporea</taxon>
        <taxon>Ichthyophonida</taxon>
        <taxon>Sphaeroforma</taxon>
    </lineage>
</organism>
<gene>
    <name evidence="3" type="ORF">SARC_14447</name>
</gene>
<sequence length="235" mass="25074">DETAGFRIHISLKDECGNVVATALTHLIMVTDDHKSSKKNKSAAKPSQRTADQLVLRSGQELSKPSASTVIRPSAQRSHTAKETNVHGSSNLLETPPFKCMPMGHSQQGLLGGLRHTPTNTQTSTNAHTPTHTQLQAQARAHVQAQAHTLPHSDTATPCLNAHTQAHALGSNLSMAPMCDGSSGGGHVQDMSHTNLSRTNLSHAYVDSGQECSQLIADKITKSLDTVAARIDAYR</sequence>
<evidence type="ECO:0000313" key="3">
    <source>
        <dbReference type="EMBL" id="KNC72989.1"/>
    </source>
</evidence>
<dbReference type="AlphaFoldDB" id="A0A0L0F8E3"/>
<keyword evidence="4" id="KW-1185">Reference proteome</keyword>
<dbReference type="Pfam" id="PF25603">
    <property type="entry name" value="SPT23_MGA2_DBD"/>
    <property type="match status" value="1"/>
</dbReference>
<feature type="compositionally biased region" description="Polar residues" evidence="1">
    <location>
        <begin position="60"/>
        <end position="78"/>
    </location>
</feature>
<dbReference type="Proteomes" id="UP000054560">
    <property type="component" value="Unassembled WGS sequence"/>
</dbReference>
<dbReference type="EMBL" id="KQ246240">
    <property type="protein sequence ID" value="KNC72989.1"/>
    <property type="molecule type" value="Genomic_DNA"/>
</dbReference>
<proteinExistence type="predicted"/>
<evidence type="ECO:0000313" key="4">
    <source>
        <dbReference type="Proteomes" id="UP000054560"/>
    </source>
</evidence>
<feature type="region of interest" description="Disordered" evidence="1">
    <location>
        <begin position="32"/>
        <end position="92"/>
    </location>
</feature>
<accession>A0A0L0F8E3</accession>
<feature type="domain" description="SPT23/MGA2-like DNA-binding" evidence="2">
    <location>
        <begin position="2"/>
        <end position="35"/>
    </location>
</feature>
<dbReference type="InterPro" id="IPR057962">
    <property type="entry name" value="SPT23_MGA2_DBD"/>
</dbReference>
<dbReference type="RefSeq" id="XP_014146891.1">
    <property type="nucleotide sequence ID" value="XM_014291416.1"/>
</dbReference>
<dbReference type="OrthoDB" id="71307at2759"/>
<evidence type="ECO:0000259" key="2">
    <source>
        <dbReference type="Pfam" id="PF25603"/>
    </source>
</evidence>